<dbReference type="RefSeq" id="WP_253020689.1">
    <property type="nucleotide sequence ID" value="NZ_JAOSHN010000001.1"/>
</dbReference>
<name>A0A9J6QS84_9FIRM</name>
<dbReference type="Gene3D" id="3.30.420.300">
    <property type="entry name" value="2-keto-3-deoxy-galactonokinase, substrate binding domain"/>
    <property type="match status" value="1"/>
</dbReference>
<comment type="caution">
    <text evidence="1">The sequence shown here is derived from an EMBL/GenBank/DDBJ whole genome shotgun (WGS) entry which is preliminary data.</text>
</comment>
<evidence type="ECO:0000313" key="1">
    <source>
        <dbReference type="EMBL" id="MCU7377271.1"/>
    </source>
</evidence>
<dbReference type="CDD" id="cd24012">
    <property type="entry name" value="ASKHA_NBD_KDGal-kinase"/>
    <property type="match status" value="1"/>
</dbReference>
<dbReference type="Gene3D" id="3.30.420.310">
    <property type="entry name" value="2-keto-3-deoxy-galactonokinase, C-terminal domain"/>
    <property type="match status" value="1"/>
</dbReference>
<gene>
    <name evidence="1" type="ORF">OBO34_02760</name>
</gene>
<dbReference type="Pfam" id="PF05035">
    <property type="entry name" value="DGOK"/>
    <property type="match status" value="1"/>
</dbReference>
<proteinExistence type="predicted"/>
<dbReference type="Proteomes" id="UP001065549">
    <property type="component" value="Unassembled WGS sequence"/>
</dbReference>
<dbReference type="InterPro" id="IPR042257">
    <property type="entry name" value="DGOK_C"/>
</dbReference>
<organism evidence="1 2">
    <name type="scientific">Hominibacterium faecale</name>
    <dbReference type="NCBI Taxonomy" id="2839743"/>
    <lineage>
        <taxon>Bacteria</taxon>
        <taxon>Bacillati</taxon>
        <taxon>Bacillota</taxon>
        <taxon>Clostridia</taxon>
        <taxon>Peptostreptococcales</taxon>
        <taxon>Anaerovoracaceae</taxon>
        <taxon>Hominibacterium</taxon>
    </lineage>
</organism>
<accession>A0A9J6QS84</accession>
<dbReference type="InterPro" id="IPR042258">
    <property type="entry name" value="DGOK_N"/>
</dbReference>
<dbReference type="GO" id="GO:0034194">
    <property type="term" value="P:D-galactonate catabolic process"/>
    <property type="evidence" value="ECO:0007669"/>
    <property type="project" value="InterPro"/>
</dbReference>
<dbReference type="GO" id="GO:0008671">
    <property type="term" value="F:2-dehydro-3-deoxygalactonokinase activity"/>
    <property type="evidence" value="ECO:0007669"/>
    <property type="project" value="InterPro"/>
</dbReference>
<sequence length="330" mass="37681">MESRKKFFTVYFDSGTSNTRIYLLDSRCQLLYWRKKSIGSKDSAISGSSLALRRAMKDLYDELLDSCRLTDGDVDQIYASGMVTSPYGLKEVPHCQVPIDVKTFSRDLYPYWEEQYFNREIILVPGLRTESFDFTFVNNMRGEEIQIIGALEELKGLSGGSAIILPGSHTHVAYVKQNMIKGILSNFTGELFHALKEETILSPILAEETRLVEEMVKKGYTCLKNFGFNRAIYIAHAMRIFNQGTPEERFSFAEGVINGGIRQSIEYYCANVWPDCKNIILIGNAFMHQLYDCLFAESSLVSKIHWLCEQDQRPFSVKGLEKIIESRRSA</sequence>
<keyword evidence="2" id="KW-1185">Reference proteome</keyword>
<reference evidence="1" key="1">
    <citation type="submission" date="2022-09" db="EMBL/GenBank/DDBJ databases">
        <title>Culturomic study of gut microbiota in children with autism spectrum disorder.</title>
        <authorList>
            <person name="Efimov B.A."/>
            <person name="Chaplin A.V."/>
            <person name="Sokolova S.R."/>
            <person name="Pikina A.P."/>
            <person name="Korzhanova M."/>
            <person name="Belova V."/>
            <person name="Korostin D."/>
        </authorList>
    </citation>
    <scope>NUCLEOTIDE SEQUENCE</scope>
    <source>
        <strain evidence="1">ASD5510</strain>
    </source>
</reference>
<dbReference type="AlphaFoldDB" id="A0A9J6QS84"/>
<dbReference type="EMBL" id="JAOSHN010000001">
    <property type="protein sequence ID" value="MCU7377271.1"/>
    <property type="molecule type" value="Genomic_DNA"/>
</dbReference>
<dbReference type="InterPro" id="IPR007729">
    <property type="entry name" value="DGOK"/>
</dbReference>
<evidence type="ECO:0000313" key="2">
    <source>
        <dbReference type="Proteomes" id="UP001065549"/>
    </source>
</evidence>
<protein>
    <submittedName>
        <fullName evidence="1">2-dehydro-3-deoxygalactonokinase</fullName>
    </submittedName>
</protein>